<evidence type="ECO:0000313" key="9">
    <source>
        <dbReference type="Proteomes" id="UP000027265"/>
    </source>
</evidence>
<evidence type="ECO:0000256" key="3">
    <source>
        <dbReference type="ARBA" id="ARBA00022989"/>
    </source>
</evidence>
<evidence type="ECO:0000313" key="8">
    <source>
        <dbReference type="EMBL" id="KDQ53035.1"/>
    </source>
</evidence>
<dbReference type="InParanoid" id="A0A067PGT4"/>
<keyword evidence="2 5" id="KW-0812">Transmembrane</keyword>
<comment type="subcellular location">
    <subcellularLocation>
        <location evidence="1">Membrane</location>
        <topology evidence="1">Multi-pass membrane protein</topology>
    </subcellularLocation>
</comment>
<evidence type="ECO:0000256" key="1">
    <source>
        <dbReference type="ARBA" id="ARBA00004141"/>
    </source>
</evidence>
<feature type="transmembrane region" description="Helical" evidence="5">
    <location>
        <begin position="122"/>
        <end position="142"/>
    </location>
</feature>
<feature type="transmembrane region" description="Helical" evidence="5">
    <location>
        <begin position="16"/>
        <end position="36"/>
    </location>
</feature>
<dbReference type="InterPro" id="IPR052430">
    <property type="entry name" value="IVT-Associated"/>
</dbReference>
<name>A0A067PGT4_9AGAM</name>
<organism evidence="8 9">
    <name type="scientific">Jaapia argillacea MUCL 33604</name>
    <dbReference type="NCBI Taxonomy" id="933084"/>
    <lineage>
        <taxon>Eukaryota</taxon>
        <taxon>Fungi</taxon>
        <taxon>Dikarya</taxon>
        <taxon>Basidiomycota</taxon>
        <taxon>Agaricomycotina</taxon>
        <taxon>Agaricomycetes</taxon>
        <taxon>Agaricomycetidae</taxon>
        <taxon>Jaapiales</taxon>
        <taxon>Jaapiaceae</taxon>
        <taxon>Jaapia</taxon>
    </lineage>
</organism>
<dbReference type="EMBL" id="KL197736">
    <property type="protein sequence ID" value="KDQ53035.1"/>
    <property type="molecule type" value="Genomic_DNA"/>
</dbReference>
<dbReference type="HOGENOM" id="CLU_004825_0_0_1"/>
<feature type="transmembrane region" description="Helical" evidence="5">
    <location>
        <begin position="66"/>
        <end position="84"/>
    </location>
</feature>
<feature type="domain" description="DUF2421" evidence="6">
    <location>
        <begin position="693"/>
        <end position="835"/>
    </location>
</feature>
<gene>
    <name evidence="8" type="ORF">JAAARDRAFT_61594</name>
</gene>
<keyword evidence="4 5" id="KW-0472">Membrane</keyword>
<keyword evidence="9" id="KW-1185">Reference proteome</keyword>
<dbReference type="Proteomes" id="UP000027265">
    <property type="component" value="Unassembled WGS sequence"/>
</dbReference>
<sequence length="931" mass="104387">MESLSRFCERYASRRALARILSTFLCSVIIVCRPFSRLGGPSAFLILTVKELVFSVQGDLAQQLEATVFNILGALFGIGASTLAKYIASRFEANQIYLRTIPALFLVGIVFIAGFLKSSLPRLGLSTRICCFVTIWMLSGYPNPASDILSEAQYYLWITITPAIVSLFSAMLFLRWSSAQLATEVASSFSGLRDCLSMSMDRAFSDSAPQTAGRLQAIHDQLSKKSLTLNATYARAAFELRIGRLGVKSIKPLIGIIEHLRRELSWGMSFYRAGFPQLDDQSDQASSIFRVPALDLGHAILASMKAVQDVTLTCFDSPGSHASALSSEKATLHGVSQKLMFAQQEARSLLQKISDELDMVQRSSLSAELPSQREFFDSCLFMISLLQMANEMRRGLRIAEGICEGYETSRTRLWFPRISYAWLGVSPRTFIMQEETDGIPLEYTVSDASGGMSAAEAKEGLAEQAYSRAHRSFPNINVVPSAGVTRMRMSWRLPFALIYLMWTHSFVIYFRLRLSRLLRSAQHSSHLRHALKYAGGVAILSIPAFLPLGSPGRHWFTSVHGPWMTVSYVWVLETNTGATWRVGYLRISGTVLGAIYAYITWLICRTNPYGLVALVTASDIPITWLVMHTPIPSVGVVMAISIPPVAFSEYMQPSLPVPAWDLALQRGVMIAAGIIAALAVNHFIFPRHCRTLFLSNASRSLSLLCQLYMKLSRRMFRIGSSYANAPDDKHQTLKLESEIRTSLHGLSLFIVAMNDELSLMPKPMRLYRHTVSTMQRLMDLLTGLRKVRENIPHKETVAAVFRERRELVSCICITLFACEHAFRARQPLPQFLPSARHAWKRLAIHVDDRLRRAREEDAEAVGLSLVYAFAESEVLSDMVDTMEELLESTRKLFGTSAWLTHFDQTHYSMDTSQDEEDPHAHGWYSTFRSED</sequence>
<feature type="transmembrane region" description="Helical" evidence="5">
    <location>
        <begin position="491"/>
        <end position="510"/>
    </location>
</feature>
<evidence type="ECO:0000259" key="6">
    <source>
        <dbReference type="Pfam" id="PF10334"/>
    </source>
</evidence>
<protein>
    <submittedName>
        <fullName evidence="8">Uncharacterized protein</fullName>
    </submittedName>
</protein>
<accession>A0A067PGT4</accession>
<feature type="transmembrane region" description="Helical" evidence="5">
    <location>
        <begin position="634"/>
        <end position="651"/>
    </location>
</feature>
<feature type="transmembrane region" description="Helical" evidence="5">
    <location>
        <begin position="96"/>
        <end position="116"/>
    </location>
</feature>
<evidence type="ECO:0000256" key="2">
    <source>
        <dbReference type="ARBA" id="ARBA00022692"/>
    </source>
</evidence>
<evidence type="ECO:0000256" key="4">
    <source>
        <dbReference type="ARBA" id="ARBA00023136"/>
    </source>
</evidence>
<dbReference type="InterPro" id="IPR018820">
    <property type="entry name" value="BRE4-related_DUF2421"/>
</dbReference>
<dbReference type="PANTHER" id="PTHR47804">
    <property type="entry name" value="60S RIBOSOMAL PROTEIN L19"/>
    <property type="match status" value="1"/>
</dbReference>
<dbReference type="FunCoup" id="A0A067PGT4">
    <property type="interactions" value="17"/>
</dbReference>
<evidence type="ECO:0000259" key="7">
    <source>
        <dbReference type="Pfam" id="PF13515"/>
    </source>
</evidence>
<dbReference type="Pfam" id="PF10334">
    <property type="entry name" value="BRE4"/>
    <property type="match status" value="1"/>
</dbReference>
<dbReference type="OrthoDB" id="68611at2759"/>
<evidence type="ECO:0000256" key="5">
    <source>
        <dbReference type="SAM" id="Phobius"/>
    </source>
</evidence>
<feature type="domain" description="Integral membrane bound transporter" evidence="7">
    <location>
        <begin position="554"/>
        <end position="680"/>
    </location>
</feature>
<feature type="transmembrane region" description="Helical" evidence="5">
    <location>
        <begin position="663"/>
        <end position="685"/>
    </location>
</feature>
<dbReference type="PANTHER" id="PTHR47804:SF3">
    <property type="entry name" value="PROTEIN BRE4"/>
    <property type="match status" value="1"/>
</dbReference>
<feature type="transmembrane region" description="Helical" evidence="5">
    <location>
        <begin position="584"/>
        <end position="603"/>
    </location>
</feature>
<feature type="transmembrane region" description="Helical" evidence="5">
    <location>
        <begin position="530"/>
        <end position="548"/>
    </location>
</feature>
<dbReference type="AlphaFoldDB" id="A0A067PGT4"/>
<dbReference type="GO" id="GO:0016020">
    <property type="term" value="C:membrane"/>
    <property type="evidence" value="ECO:0007669"/>
    <property type="project" value="UniProtKB-SubCell"/>
</dbReference>
<feature type="transmembrane region" description="Helical" evidence="5">
    <location>
        <begin position="154"/>
        <end position="176"/>
    </location>
</feature>
<proteinExistence type="predicted"/>
<keyword evidence="3 5" id="KW-1133">Transmembrane helix</keyword>
<dbReference type="STRING" id="933084.A0A067PGT4"/>
<dbReference type="InterPro" id="IPR049453">
    <property type="entry name" value="Memb_transporter_dom"/>
</dbReference>
<reference evidence="9" key="1">
    <citation type="journal article" date="2014" name="Proc. Natl. Acad. Sci. U.S.A.">
        <title>Extensive sampling of basidiomycete genomes demonstrates inadequacy of the white-rot/brown-rot paradigm for wood decay fungi.</title>
        <authorList>
            <person name="Riley R."/>
            <person name="Salamov A.A."/>
            <person name="Brown D.W."/>
            <person name="Nagy L.G."/>
            <person name="Floudas D."/>
            <person name="Held B.W."/>
            <person name="Levasseur A."/>
            <person name="Lombard V."/>
            <person name="Morin E."/>
            <person name="Otillar R."/>
            <person name="Lindquist E.A."/>
            <person name="Sun H."/>
            <person name="LaButti K.M."/>
            <person name="Schmutz J."/>
            <person name="Jabbour D."/>
            <person name="Luo H."/>
            <person name="Baker S.E."/>
            <person name="Pisabarro A.G."/>
            <person name="Walton J.D."/>
            <person name="Blanchette R.A."/>
            <person name="Henrissat B."/>
            <person name="Martin F."/>
            <person name="Cullen D."/>
            <person name="Hibbett D.S."/>
            <person name="Grigoriev I.V."/>
        </authorList>
    </citation>
    <scope>NUCLEOTIDE SEQUENCE [LARGE SCALE GENOMIC DNA]</scope>
    <source>
        <strain evidence="9">MUCL 33604</strain>
    </source>
</reference>
<dbReference type="Pfam" id="PF13515">
    <property type="entry name" value="FUSC_2"/>
    <property type="match status" value="1"/>
</dbReference>